<feature type="compositionally biased region" description="Acidic residues" evidence="1">
    <location>
        <begin position="56"/>
        <end position="70"/>
    </location>
</feature>
<dbReference type="KEGG" id="plia:E4191_14815"/>
<evidence type="ECO:0008006" key="5">
    <source>
        <dbReference type="Google" id="ProtNLM"/>
    </source>
</evidence>
<evidence type="ECO:0000313" key="4">
    <source>
        <dbReference type="Proteomes" id="UP000296374"/>
    </source>
</evidence>
<name>A0A4P7HQX5_9RHOB</name>
<organism evidence="3 4">
    <name type="scientific">Paracoccus liaowanqingii</name>
    <dbReference type="NCBI Taxonomy" id="2560053"/>
    <lineage>
        <taxon>Bacteria</taxon>
        <taxon>Pseudomonadati</taxon>
        <taxon>Pseudomonadota</taxon>
        <taxon>Alphaproteobacteria</taxon>
        <taxon>Rhodobacterales</taxon>
        <taxon>Paracoccaceae</taxon>
        <taxon>Paracoccus</taxon>
    </lineage>
</organism>
<feature type="signal peptide" evidence="2">
    <location>
        <begin position="1"/>
        <end position="20"/>
    </location>
</feature>
<proteinExistence type="predicted"/>
<dbReference type="Proteomes" id="UP000296374">
    <property type="component" value="Chromosome"/>
</dbReference>
<dbReference type="EMBL" id="CP038439">
    <property type="protein sequence ID" value="QBX36250.1"/>
    <property type="molecule type" value="Genomic_DNA"/>
</dbReference>
<feature type="region of interest" description="Disordered" evidence="1">
    <location>
        <begin position="26"/>
        <end position="76"/>
    </location>
</feature>
<protein>
    <recommendedName>
        <fullName evidence="5">Copper-binding protein</fullName>
    </recommendedName>
</protein>
<evidence type="ECO:0000313" key="3">
    <source>
        <dbReference type="EMBL" id="QBX36250.1"/>
    </source>
</evidence>
<keyword evidence="2" id="KW-0732">Signal</keyword>
<evidence type="ECO:0000256" key="1">
    <source>
        <dbReference type="SAM" id="MobiDB-lite"/>
    </source>
</evidence>
<sequence>MTRLMSGAALALVMTAPVYAQDAEAPAGDAVVGEEAAPGTQSGEATDQANDPAAEGMDDDDDDDEEETAESEGVYEAGAMHEYGFSGLLSRENRTDLAPLTLASGQPVSGGEYIIKSGGYYRINIVADGSQELALSGGDFFRAIWINEIVIGDTEVRPMGIHSLEFDAEGTAVLSFVAVLPGRYTLSVPGSSGDTMQAVFNIQ</sequence>
<feature type="compositionally biased region" description="Polar residues" evidence="1">
    <location>
        <begin position="39"/>
        <end position="49"/>
    </location>
</feature>
<dbReference type="AlphaFoldDB" id="A0A4P7HQX5"/>
<feature type="chain" id="PRO_5020196155" description="Copper-binding protein" evidence="2">
    <location>
        <begin position="21"/>
        <end position="203"/>
    </location>
</feature>
<accession>A0A4P7HQX5</accession>
<reference evidence="4" key="1">
    <citation type="submission" date="2019-03" db="EMBL/GenBank/DDBJ databases">
        <authorList>
            <person name="Li J."/>
        </authorList>
    </citation>
    <scope>NUCLEOTIDE SEQUENCE [LARGE SCALE GENOMIC DNA]</scope>
    <source>
        <strain evidence="4">2251</strain>
    </source>
</reference>
<gene>
    <name evidence="3" type="ORF">E4191_14815</name>
</gene>
<evidence type="ECO:0000256" key="2">
    <source>
        <dbReference type="SAM" id="SignalP"/>
    </source>
</evidence>